<dbReference type="Gene3D" id="2.120.10.30">
    <property type="entry name" value="TolB, C-terminal domain"/>
    <property type="match status" value="1"/>
</dbReference>
<dbReference type="InterPro" id="IPR011042">
    <property type="entry name" value="6-blade_b-propeller_TolB-like"/>
</dbReference>
<evidence type="ECO:0008006" key="5">
    <source>
        <dbReference type="Google" id="ProtNLM"/>
    </source>
</evidence>
<dbReference type="EMBL" id="QQAH01000001">
    <property type="protein sequence ID" value="RDD83066.1"/>
    <property type="molecule type" value="Genomic_DNA"/>
</dbReference>
<dbReference type="SUPFAM" id="SSF101898">
    <property type="entry name" value="NHL repeat"/>
    <property type="match status" value="1"/>
</dbReference>
<dbReference type="InterPro" id="IPR011748">
    <property type="entry name" value="Unchr_phage_tail-like"/>
</dbReference>
<dbReference type="InterPro" id="IPR006521">
    <property type="entry name" value="Tail_protein_I"/>
</dbReference>
<dbReference type="OrthoDB" id="370073at2"/>
<evidence type="ECO:0000313" key="3">
    <source>
        <dbReference type="EMBL" id="RDD83066.1"/>
    </source>
</evidence>
<reference evidence="3 4" key="1">
    <citation type="submission" date="2018-07" db="EMBL/GenBank/DDBJ databases">
        <title>Dyella tabacisoli L4-6T, whole genome shotgun sequence.</title>
        <authorList>
            <person name="Zhou X.-K."/>
            <person name="Li W.-J."/>
            <person name="Duan Y.-Q."/>
        </authorList>
    </citation>
    <scope>NUCLEOTIDE SEQUENCE [LARGE SCALE GENOMIC DNA]</scope>
    <source>
        <strain evidence="3 4">L4-6</strain>
    </source>
</reference>
<dbReference type="PROSITE" id="PS51125">
    <property type="entry name" value="NHL"/>
    <property type="match status" value="1"/>
</dbReference>
<evidence type="ECO:0000256" key="2">
    <source>
        <dbReference type="PROSITE-ProRule" id="PRU00504"/>
    </source>
</evidence>
<dbReference type="PANTHER" id="PTHR24104">
    <property type="entry name" value="E3 UBIQUITIN-PROTEIN LIGASE NHLRC1-RELATED"/>
    <property type="match status" value="1"/>
</dbReference>
<evidence type="ECO:0000313" key="4">
    <source>
        <dbReference type="Proteomes" id="UP000253782"/>
    </source>
</evidence>
<gene>
    <name evidence="3" type="ORF">DVJ77_00100</name>
</gene>
<sequence>MSTITAGLIPPNAPQRVPAPPQLPDDALSLLLNARVGWRMLDDGGLRKTPHEGDITLPWFAGSARDFGEPSGSFGGLCTPLQVAAAGNSLYLLDATTQLRHFDPCCCRFVTIPCTGGHGGGGRQLRNPGGIATHGGLLYVCDSGRDGLTINGSDPRRQALRERLRRENHRVSVFLLNGYALRGHLRPAAEKYPHWKPRAVACDARGGVWVTDIANQRVHHFSANGHWRGTRGPLFNVPLYIAVDRCGVIYVVDLDPVHNKPRLQTMHADGALLPPPASVEAAAERFDALPFAVLADGTLDLRTLCSENPCAASGYFDDDGEPLSAAPPAPSQIYEVDGHFLSGPLDSGILDCQWHRIALQGLMPAGCSILAETFCANEAYSAAQIDGFAQWQALTVALPRNSDKTPWSWDGLIRSPPGRYLWLRMSLRGTGKTTPTLRAAEIEFPRITSLRYLPAVFASEPVSADFTARFLALYDTTTRSIERTVDNLASWFDPMSTPAKAVGGATVDFLTWLASWVGLSLDRGWSEARRRDYLRRASQLYDLHGTPRGLHEMLLLLLGWRDAATRYSHRPARRRCVETPRNCRPVPACIPYQPPPLLLEHFRLRRWLQLGTGRLGEQAVLWGRRIVNRSQLDTNARTNRTLLLTTPDAASDPVLVHANRITVFVPSRYRDQAQRRSLEQLLRSECPAYVQYDIEYVEPRMRIGVQSMIGLDAVIGRLPQGLPLGTTPLGTASILSAAAPAIPPAQRIGRNARLGTPPPLN</sequence>
<accession>A0A369UQZ7</accession>
<comment type="caution">
    <text evidence="3">The sequence shown here is derived from an EMBL/GenBank/DDBJ whole genome shotgun (WGS) entry which is preliminary data.</text>
</comment>
<dbReference type="GO" id="GO:0008270">
    <property type="term" value="F:zinc ion binding"/>
    <property type="evidence" value="ECO:0007669"/>
    <property type="project" value="UniProtKB-KW"/>
</dbReference>
<dbReference type="AlphaFoldDB" id="A0A369UQZ7"/>
<keyword evidence="4" id="KW-1185">Reference proteome</keyword>
<feature type="repeat" description="NHL" evidence="2">
    <location>
        <begin position="197"/>
        <end position="224"/>
    </location>
</feature>
<dbReference type="RefSeq" id="WP_114843455.1">
    <property type="nucleotide sequence ID" value="NZ_JBHSPE010000001.1"/>
</dbReference>
<dbReference type="NCBIfam" id="TIGR02242">
    <property type="entry name" value="tail_TIGR02242"/>
    <property type="match status" value="1"/>
</dbReference>
<dbReference type="InterPro" id="IPR050952">
    <property type="entry name" value="TRIM-NHL_E3_ligases"/>
</dbReference>
<organism evidence="3 4">
    <name type="scientific">Dyella tabacisoli</name>
    <dbReference type="NCBI Taxonomy" id="2282381"/>
    <lineage>
        <taxon>Bacteria</taxon>
        <taxon>Pseudomonadati</taxon>
        <taxon>Pseudomonadota</taxon>
        <taxon>Gammaproteobacteria</taxon>
        <taxon>Lysobacterales</taxon>
        <taxon>Rhodanobacteraceae</taxon>
        <taxon>Dyella</taxon>
    </lineage>
</organism>
<dbReference type="PANTHER" id="PTHR24104:SF25">
    <property type="entry name" value="PROTEIN LIN-41"/>
    <property type="match status" value="1"/>
</dbReference>
<dbReference type="InterPro" id="IPR001258">
    <property type="entry name" value="NHL_repeat"/>
</dbReference>
<dbReference type="Proteomes" id="UP000253782">
    <property type="component" value="Unassembled WGS sequence"/>
</dbReference>
<dbReference type="Pfam" id="PF09684">
    <property type="entry name" value="Tail_P2_I"/>
    <property type="match status" value="1"/>
</dbReference>
<proteinExistence type="predicted"/>
<keyword evidence="1" id="KW-0677">Repeat</keyword>
<dbReference type="GO" id="GO:0061630">
    <property type="term" value="F:ubiquitin protein ligase activity"/>
    <property type="evidence" value="ECO:0007669"/>
    <property type="project" value="TreeGrafter"/>
</dbReference>
<evidence type="ECO:0000256" key="1">
    <source>
        <dbReference type="ARBA" id="ARBA00022737"/>
    </source>
</evidence>
<protein>
    <recommendedName>
        <fullName evidence="5">Phage tail protein</fullName>
    </recommendedName>
</protein>
<dbReference type="GO" id="GO:0000209">
    <property type="term" value="P:protein polyubiquitination"/>
    <property type="evidence" value="ECO:0007669"/>
    <property type="project" value="TreeGrafter"/>
</dbReference>
<dbReference type="GO" id="GO:0043161">
    <property type="term" value="P:proteasome-mediated ubiquitin-dependent protein catabolic process"/>
    <property type="evidence" value="ECO:0007669"/>
    <property type="project" value="TreeGrafter"/>
</dbReference>
<name>A0A369UQZ7_9GAMM</name>